<dbReference type="AlphaFoldDB" id="A0A1I5BPG3"/>
<protein>
    <submittedName>
        <fullName evidence="7">ABC-2 type transport system permease protein</fullName>
    </submittedName>
</protein>
<evidence type="ECO:0000313" key="8">
    <source>
        <dbReference type="Proteomes" id="UP000198806"/>
    </source>
</evidence>
<dbReference type="RefSeq" id="WP_091683542.1">
    <property type="nucleotide sequence ID" value="NZ_BAABFM010000003.1"/>
</dbReference>
<dbReference type="STRING" id="1527.SAMN04489757_101119"/>
<reference evidence="7 8" key="1">
    <citation type="submission" date="2016-10" db="EMBL/GenBank/DDBJ databases">
        <authorList>
            <person name="de Groot N.N."/>
        </authorList>
    </citation>
    <scope>NUCLEOTIDE SEQUENCE [LARGE SCALE GENOMIC DNA]</scope>
    <source>
        <strain evidence="7 8">DSM 1283</strain>
    </source>
</reference>
<feature type="transmembrane region" description="Helical" evidence="5">
    <location>
        <begin position="111"/>
        <end position="131"/>
    </location>
</feature>
<dbReference type="Proteomes" id="UP000198806">
    <property type="component" value="Unassembled WGS sequence"/>
</dbReference>
<keyword evidence="8" id="KW-1185">Reference proteome</keyword>
<organism evidence="7 8">
    <name type="scientific">Anaerocolumna aminovalerica</name>
    <dbReference type="NCBI Taxonomy" id="1527"/>
    <lineage>
        <taxon>Bacteria</taxon>
        <taxon>Bacillati</taxon>
        <taxon>Bacillota</taxon>
        <taxon>Clostridia</taxon>
        <taxon>Lachnospirales</taxon>
        <taxon>Lachnospiraceae</taxon>
        <taxon>Anaerocolumna</taxon>
    </lineage>
</organism>
<feature type="transmembrane region" description="Helical" evidence="5">
    <location>
        <begin position="222"/>
        <end position="244"/>
    </location>
</feature>
<feature type="transmembrane region" description="Helical" evidence="5">
    <location>
        <begin position="54"/>
        <end position="73"/>
    </location>
</feature>
<name>A0A1I5BPG3_9FIRM</name>
<dbReference type="GO" id="GO:0140359">
    <property type="term" value="F:ABC-type transporter activity"/>
    <property type="evidence" value="ECO:0007669"/>
    <property type="project" value="InterPro"/>
</dbReference>
<feature type="domain" description="ABC-2 type transporter transmembrane" evidence="6">
    <location>
        <begin position="14"/>
        <end position="210"/>
    </location>
</feature>
<dbReference type="InterPro" id="IPR000412">
    <property type="entry name" value="ABC_2_transport"/>
</dbReference>
<proteinExistence type="predicted"/>
<dbReference type="InterPro" id="IPR013525">
    <property type="entry name" value="ABC2_TM"/>
</dbReference>
<evidence type="ECO:0000313" key="7">
    <source>
        <dbReference type="EMBL" id="SFN76351.1"/>
    </source>
</evidence>
<keyword evidence="3 5" id="KW-1133">Transmembrane helix</keyword>
<evidence type="ECO:0000256" key="3">
    <source>
        <dbReference type="ARBA" id="ARBA00022989"/>
    </source>
</evidence>
<keyword evidence="4 5" id="KW-0472">Membrane</keyword>
<accession>A0A1I5BPG3</accession>
<evidence type="ECO:0000256" key="4">
    <source>
        <dbReference type="ARBA" id="ARBA00023136"/>
    </source>
</evidence>
<dbReference type="InterPro" id="IPR052902">
    <property type="entry name" value="ABC-2_transporter"/>
</dbReference>
<dbReference type="PANTHER" id="PTHR43027:SF1">
    <property type="entry name" value="DOXORUBICIN RESISTANCE ABC TRANSPORTER PERMEASE PROTEIN DRRC-RELATED"/>
    <property type="match status" value="1"/>
</dbReference>
<dbReference type="Pfam" id="PF01061">
    <property type="entry name" value="ABC2_membrane"/>
    <property type="match status" value="1"/>
</dbReference>
<dbReference type="GO" id="GO:0043190">
    <property type="term" value="C:ATP-binding cassette (ABC) transporter complex"/>
    <property type="evidence" value="ECO:0007669"/>
    <property type="project" value="InterPro"/>
</dbReference>
<evidence type="ECO:0000259" key="6">
    <source>
        <dbReference type="Pfam" id="PF01061"/>
    </source>
</evidence>
<feature type="transmembrane region" description="Helical" evidence="5">
    <location>
        <begin position="137"/>
        <end position="159"/>
    </location>
</feature>
<gene>
    <name evidence="7" type="ORF">SAMN04489757_101119</name>
</gene>
<dbReference type="PANTHER" id="PTHR43027">
    <property type="entry name" value="DOXORUBICIN RESISTANCE ABC TRANSPORTER PERMEASE PROTEIN DRRC-RELATED"/>
    <property type="match status" value="1"/>
</dbReference>
<comment type="subcellular location">
    <subcellularLocation>
        <location evidence="1">Membrane</location>
        <topology evidence="1">Multi-pass membrane protein</topology>
    </subcellularLocation>
</comment>
<keyword evidence="2 5" id="KW-0812">Transmembrane</keyword>
<evidence type="ECO:0000256" key="1">
    <source>
        <dbReference type="ARBA" id="ARBA00004141"/>
    </source>
</evidence>
<dbReference type="EMBL" id="FOWD01000001">
    <property type="protein sequence ID" value="SFN76351.1"/>
    <property type="molecule type" value="Genomic_DNA"/>
</dbReference>
<sequence>MKQLIVIWDTLRLQMKNSFVRPMYRFCLIAAPIVQTILLYEMYKNSGQDNFTTYVMLGGGLMGLWSCICFSSAGDINRERSMGTLSLIFVTPANFSTIIFGKVLGNTVLSLGTLIISFLTAKIVYHAPIMVVSPGFLLLSIFAAVICFITISICLAYLLTLSRKTQLYMNCIEIPVILLCGFVFPVEILPVWVLPISYALSPTWAVKLIRLSVSGVDNRMEYFTILGILGCITMIYIVLSIFLCRTIEKQVRMKATLEVS</sequence>
<dbReference type="OrthoDB" id="9776218at2"/>
<evidence type="ECO:0000256" key="5">
    <source>
        <dbReference type="SAM" id="Phobius"/>
    </source>
</evidence>
<feature type="transmembrane region" description="Helical" evidence="5">
    <location>
        <begin position="23"/>
        <end position="42"/>
    </location>
</feature>
<evidence type="ECO:0000256" key="2">
    <source>
        <dbReference type="ARBA" id="ARBA00022692"/>
    </source>
</evidence>
<dbReference type="PIRSF" id="PIRSF006648">
    <property type="entry name" value="DrrB"/>
    <property type="match status" value="1"/>
</dbReference>
<feature type="transmembrane region" description="Helical" evidence="5">
    <location>
        <begin position="171"/>
        <end position="194"/>
    </location>
</feature>